<accession>A0A6M0JWS9</accession>
<evidence type="ECO:0000313" key="2">
    <source>
        <dbReference type="Proteomes" id="UP000483379"/>
    </source>
</evidence>
<evidence type="ECO:0000313" key="1">
    <source>
        <dbReference type="EMBL" id="NEV60757.1"/>
    </source>
</evidence>
<protein>
    <submittedName>
        <fullName evidence="1">Uncharacterized protein</fullName>
    </submittedName>
</protein>
<gene>
    <name evidence="1" type="ORF">G3446_02405</name>
</gene>
<dbReference type="EMBL" id="JAAIJQ010000004">
    <property type="protein sequence ID" value="NEV60757.1"/>
    <property type="molecule type" value="Genomic_DNA"/>
</dbReference>
<sequence>MIHTKTKIKASDSSIVPGISPGVASLVKQEASRWREAASANQWAVLSLPGEQGRGSGRPLGGAGS</sequence>
<keyword evidence="2" id="KW-1185">Reference proteome</keyword>
<name>A0A6M0JWS9_9GAMM</name>
<dbReference type="AlphaFoldDB" id="A0A6M0JWS9"/>
<comment type="caution">
    <text evidence="1">The sequence shown here is derived from an EMBL/GenBank/DDBJ whole genome shotgun (WGS) entry which is preliminary data.</text>
</comment>
<dbReference type="RefSeq" id="WP_164450796.1">
    <property type="nucleotide sequence ID" value="NZ_JAAIJQ010000004.1"/>
</dbReference>
<reference evidence="1 2" key="1">
    <citation type="submission" date="2020-02" db="EMBL/GenBank/DDBJ databases">
        <title>Genome sequences of Thiorhodococcus mannitoliphagus and Thiorhodococcus minor, purple sulfur photosynthetic bacteria in the gammaproteobacterial family, Chromatiaceae.</title>
        <authorList>
            <person name="Aviles F.A."/>
            <person name="Meyer T.E."/>
            <person name="Kyndt J.A."/>
        </authorList>
    </citation>
    <scope>NUCLEOTIDE SEQUENCE [LARGE SCALE GENOMIC DNA]</scope>
    <source>
        <strain evidence="1 2">DSM 11518</strain>
    </source>
</reference>
<proteinExistence type="predicted"/>
<dbReference type="Proteomes" id="UP000483379">
    <property type="component" value="Unassembled WGS sequence"/>
</dbReference>
<organism evidence="1 2">
    <name type="scientific">Thiorhodococcus minor</name>
    <dbReference type="NCBI Taxonomy" id="57489"/>
    <lineage>
        <taxon>Bacteria</taxon>
        <taxon>Pseudomonadati</taxon>
        <taxon>Pseudomonadota</taxon>
        <taxon>Gammaproteobacteria</taxon>
        <taxon>Chromatiales</taxon>
        <taxon>Chromatiaceae</taxon>
        <taxon>Thiorhodococcus</taxon>
    </lineage>
</organism>